<dbReference type="Proteomes" id="UP000294662">
    <property type="component" value="Unassembled WGS sequence"/>
</dbReference>
<comment type="caution">
    <text evidence="1">The sequence shown here is derived from an EMBL/GenBank/DDBJ whole genome shotgun (WGS) entry which is preliminary data.</text>
</comment>
<name>A0A4R5ES23_9RHOB</name>
<evidence type="ECO:0008006" key="3">
    <source>
        <dbReference type="Google" id="ProtNLM"/>
    </source>
</evidence>
<dbReference type="SUPFAM" id="SSF52540">
    <property type="entry name" value="P-loop containing nucleoside triphosphate hydrolases"/>
    <property type="match status" value="1"/>
</dbReference>
<reference evidence="1 2" key="1">
    <citation type="submission" date="2019-03" db="EMBL/GenBank/DDBJ databases">
        <authorList>
            <person name="Zhang S."/>
        </authorList>
    </citation>
    <scope>NUCLEOTIDE SEQUENCE [LARGE SCALE GENOMIC DNA]</scope>
    <source>
        <strain evidence="1 2">S4J41</strain>
    </source>
</reference>
<gene>
    <name evidence="1" type="ORF">E1B25_11940</name>
</gene>
<evidence type="ECO:0000313" key="1">
    <source>
        <dbReference type="EMBL" id="TDE37430.1"/>
    </source>
</evidence>
<accession>A0A4R5ES23</accession>
<dbReference type="InterPro" id="IPR027417">
    <property type="entry name" value="P-loop_NTPase"/>
</dbReference>
<organism evidence="1 2">
    <name type="scientific">Antarcticimicrobium sediminis</name>
    <dbReference type="NCBI Taxonomy" id="2546227"/>
    <lineage>
        <taxon>Bacteria</taxon>
        <taxon>Pseudomonadati</taxon>
        <taxon>Pseudomonadota</taxon>
        <taxon>Alphaproteobacteria</taxon>
        <taxon>Rhodobacterales</taxon>
        <taxon>Paracoccaceae</taxon>
        <taxon>Antarcticimicrobium</taxon>
    </lineage>
</organism>
<proteinExistence type="predicted"/>
<protein>
    <recommendedName>
        <fullName evidence="3">Sulfotransferase family protein</fullName>
    </recommendedName>
</protein>
<evidence type="ECO:0000313" key="2">
    <source>
        <dbReference type="Proteomes" id="UP000294662"/>
    </source>
</evidence>
<sequence>MGGRAVRVILHAGFHKTGTTTLQRALHHNRRALAAHLRLVPRDRMMPAGRSARAWSASRDPLDMALFHYELAEVMAGWDSTDPRPLVTSAEDLCGNMPGRHGVETYAAAAPLMAAIVETLAELHPKAQPEFFFSTRAPQAWLASVHAQHLRAMRMTLSAEDFAQKFRSAADLDAVVDEIARSVAPCPVHRAALEQSAARPLGPLAPLLDLLELPENLRATLEPQPPANTAPPPDCTAELLRLNRSNMDAEALAAAKRALLAGAG</sequence>
<dbReference type="Gene3D" id="3.40.50.300">
    <property type="entry name" value="P-loop containing nucleotide triphosphate hydrolases"/>
    <property type="match status" value="1"/>
</dbReference>
<dbReference type="AlphaFoldDB" id="A0A4R5ES23"/>
<dbReference type="EMBL" id="SMFP01000007">
    <property type="protein sequence ID" value="TDE37430.1"/>
    <property type="molecule type" value="Genomic_DNA"/>
</dbReference>
<keyword evidence="2" id="KW-1185">Reference proteome</keyword>
<dbReference type="OrthoDB" id="7705857at2"/>